<dbReference type="EMBL" id="CP067393">
    <property type="protein sequence ID" value="QQP84994.1"/>
    <property type="molecule type" value="Genomic_DNA"/>
</dbReference>
<organism evidence="1 2">
    <name type="scientific">Entomomonas asaccharolytica</name>
    <dbReference type="NCBI Taxonomy" id="2785331"/>
    <lineage>
        <taxon>Bacteria</taxon>
        <taxon>Pseudomonadati</taxon>
        <taxon>Pseudomonadota</taxon>
        <taxon>Gammaproteobacteria</taxon>
        <taxon>Pseudomonadales</taxon>
        <taxon>Pseudomonadaceae</taxon>
        <taxon>Entomomonas</taxon>
    </lineage>
</organism>
<evidence type="ECO:0000313" key="1">
    <source>
        <dbReference type="EMBL" id="QQP84994.1"/>
    </source>
</evidence>
<keyword evidence="2" id="KW-1185">Reference proteome</keyword>
<dbReference type="Proteomes" id="UP000595278">
    <property type="component" value="Chromosome"/>
</dbReference>
<dbReference type="KEGG" id="eaz:JHT90_11430"/>
<proteinExistence type="predicted"/>
<sequence length="190" mass="22062">MIDTPSQKDIFIDILNSKPYSNRVSLHLKSKLINGNDLYFHGVIHVIDVLEGITKPRIQDLRVDLLIDPLKQNLKGELIGYKHVHYQHDNEPYALANISLGLTGSPDTFQSIDDLKNYKEQHNISSNDMVENLLKRRNEGRSTQHWLLFVENSKENYYLDTSEHVKSKSTEEINLKNNLDNLKRTIHMNK</sequence>
<reference evidence="1 2" key="1">
    <citation type="submission" date="2021-01" db="EMBL/GenBank/DDBJ databases">
        <title>Entomomonas sp. F2A isolated from a house cricket (Acheta domesticus).</title>
        <authorList>
            <person name="Spergser J."/>
            <person name="Busse H.-J."/>
        </authorList>
    </citation>
    <scope>NUCLEOTIDE SEQUENCE [LARGE SCALE GENOMIC DNA]</scope>
    <source>
        <strain evidence="1 2">F2A</strain>
    </source>
</reference>
<accession>A0A974RXM1</accession>
<protein>
    <submittedName>
        <fullName evidence="1">Uncharacterized protein</fullName>
    </submittedName>
</protein>
<name>A0A974RXM1_9GAMM</name>
<evidence type="ECO:0000313" key="2">
    <source>
        <dbReference type="Proteomes" id="UP000595278"/>
    </source>
</evidence>
<dbReference type="RefSeq" id="WP_201091053.1">
    <property type="nucleotide sequence ID" value="NZ_CP067393.1"/>
</dbReference>
<gene>
    <name evidence="1" type="ORF">JHT90_11430</name>
</gene>
<dbReference type="AlphaFoldDB" id="A0A974RXM1"/>